<name>A0ACB8TTE0_9APHY</name>
<keyword evidence="2" id="KW-1185">Reference proteome</keyword>
<accession>A0ACB8TTE0</accession>
<proteinExistence type="predicted"/>
<evidence type="ECO:0000313" key="2">
    <source>
        <dbReference type="Proteomes" id="UP001055072"/>
    </source>
</evidence>
<gene>
    <name evidence="1" type="ORF">BDY19DRAFT_996836</name>
</gene>
<protein>
    <submittedName>
        <fullName evidence="1">Uncharacterized protein</fullName>
    </submittedName>
</protein>
<comment type="caution">
    <text evidence="1">The sequence shown here is derived from an EMBL/GenBank/DDBJ whole genome shotgun (WGS) entry which is preliminary data.</text>
</comment>
<reference evidence="1" key="1">
    <citation type="journal article" date="2021" name="Environ. Microbiol.">
        <title>Gene family expansions and transcriptome signatures uncover fungal adaptations to wood decay.</title>
        <authorList>
            <person name="Hage H."/>
            <person name="Miyauchi S."/>
            <person name="Viragh M."/>
            <person name="Drula E."/>
            <person name="Min B."/>
            <person name="Chaduli D."/>
            <person name="Navarro D."/>
            <person name="Favel A."/>
            <person name="Norest M."/>
            <person name="Lesage-Meessen L."/>
            <person name="Balint B."/>
            <person name="Merenyi Z."/>
            <person name="de Eugenio L."/>
            <person name="Morin E."/>
            <person name="Martinez A.T."/>
            <person name="Baldrian P."/>
            <person name="Stursova M."/>
            <person name="Martinez M.J."/>
            <person name="Novotny C."/>
            <person name="Magnuson J.K."/>
            <person name="Spatafora J.W."/>
            <person name="Maurice S."/>
            <person name="Pangilinan J."/>
            <person name="Andreopoulos W."/>
            <person name="LaButti K."/>
            <person name="Hundley H."/>
            <person name="Na H."/>
            <person name="Kuo A."/>
            <person name="Barry K."/>
            <person name="Lipzen A."/>
            <person name="Henrissat B."/>
            <person name="Riley R."/>
            <person name="Ahrendt S."/>
            <person name="Nagy L.G."/>
            <person name="Grigoriev I.V."/>
            <person name="Martin F."/>
            <person name="Rosso M.N."/>
        </authorList>
    </citation>
    <scope>NUCLEOTIDE SEQUENCE</scope>
    <source>
        <strain evidence="1">CBS 384.51</strain>
    </source>
</reference>
<organism evidence="1 2">
    <name type="scientific">Irpex rosettiformis</name>
    <dbReference type="NCBI Taxonomy" id="378272"/>
    <lineage>
        <taxon>Eukaryota</taxon>
        <taxon>Fungi</taxon>
        <taxon>Dikarya</taxon>
        <taxon>Basidiomycota</taxon>
        <taxon>Agaricomycotina</taxon>
        <taxon>Agaricomycetes</taxon>
        <taxon>Polyporales</taxon>
        <taxon>Irpicaceae</taxon>
        <taxon>Irpex</taxon>
    </lineage>
</organism>
<evidence type="ECO:0000313" key="1">
    <source>
        <dbReference type="EMBL" id="KAI0085285.1"/>
    </source>
</evidence>
<dbReference type="Proteomes" id="UP001055072">
    <property type="component" value="Unassembled WGS sequence"/>
</dbReference>
<dbReference type="EMBL" id="MU274932">
    <property type="protein sequence ID" value="KAI0085285.1"/>
    <property type="molecule type" value="Genomic_DNA"/>
</dbReference>
<sequence>MPEINECRASTDLVQCFITAMKAKSNSREELRLQNLWSDPTEAEVAQASKSRAAHKDPRVEAGHVYVLQPSANIMRGQRDTQTPVYPDLLGNKTKVRVIDQNMYLDEARSTPRDVLLGFKNIFGVSLWGQVKLFVHVMAQVYNKDQWYNAITKVPGQERKFKVGIAFEFKNWVLAFISRDLIIQVFWERNAGKLPCARNFDILSQTTGFLNNLVTQINMRFHSRSKRDGLAMERVKDLFHSLGAYTVCEVFHRAGLRVDLTEAEVFDSASRVARLVLAFFHVAQEGVEEIIPWVRQRKYEHVIAVDKYHRMEFSKFLKVYGQDWTWMTLRQKSLLDDMRAGNLEYDPFEPMLVERGLKFGGWQLGCLVFGQGHWETFLAENAGTLNCHGYDSRAEADPLTKYYKDREATQGSMQATHLYQQCVAEGSHKKHDIWSVYPVSGNGDNPFVYESDHATKTRNLTRNSQHKVVDNHRDPRFGEFYQQKRSASYLASSASSKANKARRANSSRSRSKPLPHAGVLAKLQIASKVETGIPAQVNDEPQRKRRRKVTAHDLMLAEARRFIVAATVNTDEEEIN</sequence>